<dbReference type="OrthoDB" id="892893at2"/>
<dbReference type="InterPro" id="IPR035386">
    <property type="entry name" value="Arm-DNA-bind_5"/>
</dbReference>
<protein>
    <submittedName>
        <fullName evidence="5">Site-specific integrase</fullName>
    </submittedName>
</protein>
<dbReference type="KEGG" id="muh:HYN43_002315"/>
<dbReference type="Pfam" id="PF13102">
    <property type="entry name" value="Phage_int_SAM_5"/>
    <property type="match status" value="1"/>
</dbReference>
<dbReference type="InterPro" id="IPR010998">
    <property type="entry name" value="Integrase_recombinase_N"/>
</dbReference>
<organism evidence="5 6">
    <name type="scientific">Mucilaginibacter celer</name>
    <dbReference type="NCBI Taxonomy" id="2305508"/>
    <lineage>
        <taxon>Bacteria</taxon>
        <taxon>Pseudomonadati</taxon>
        <taxon>Bacteroidota</taxon>
        <taxon>Sphingobacteriia</taxon>
        <taxon>Sphingobacteriales</taxon>
        <taxon>Sphingobacteriaceae</taxon>
        <taxon>Mucilaginibacter</taxon>
    </lineage>
</organism>
<keyword evidence="3" id="KW-0233">DNA recombination</keyword>
<reference evidence="5 6" key="1">
    <citation type="submission" date="2018-10" db="EMBL/GenBank/DDBJ databases">
        <title>Genome sequencing of Mucilaginibacter sp. HYN0043.</title>
        <authorList>
            <person name="Kim M."/>
            <person name="Yi H."/>
        </authorList>
    </citation>
    <scope>NUCLEOTIDE SEQUENCE [LARGE SCALE GENOMIC DNA]</scope>
    <source>
        <strain evidence="5 6">HYN0043</strain>
    </source>
</reference>
<gene>
    <name evidence="5" type="ORF">HYN43_002315</name>
</gene>
<keyword evidence="6" id="KW-1185">Reference proteome</keyword>
<dbReference type="InterPro" id="IPR025269">
    <property type="entry name" value="SAM-like_dom"/>
</dbReference>
<name>A0A494VS48_9SPHI</name>
<dbReference type="SUPFAM" id="SSF56349">
    <property type="entry name" value="DNA breaking-rejoining enzymes"/>
    <property type="match status" value="1"/>
</dbReference>
<dbReference type="InterPro" id="IPR050090">
    <property type="entry name" value="Tyrosine_recombinase_XerCD"/>
</dbReference>
<dbReference type="InterPro" id="IPR002104">
    <property type="entry name" value="Integrase_catalytic"/>
</dbReference>
<dbReference type="GO" id="GO:0015074">
    <property type="term" value="P:DNA integration"/>
    <property type="evidence" value="ECO:0007669"/>
    <property type="project" value="InterPro"/>
</dbReference>
<dbReference type="Gene3D" id="1.10.150.130">
    <property type="match status" value="1"/>
</dbReference>
<sequence length="413" mass="47767">MCPKRKFINYLINEVMSVTLRKKTIGKGRKSLYLDFYPAIPHPDTRQFTRREFLGLYIFAKPQTELEQTHNKETMLLAENICAKRTLEIQNASYGFLAKAQRQSKFLDYFKKVAAKKSGTNAWGWEMGWRYFEGYAGKHIRFCDLTEAYCEEYRDYILSGPSVGRHGRGISLNTAVAYFAKFRSMLKAAYKEKLITEDLYAQVKPIKEREVFREFLTLEELQQLAATPNDDDLMARASLFSAMTGLRYSDIETLLWSEVRGYEDNYYIQFRQEKTEGAETLPISNEAHSQLGVRAESDSRVFRGIRYSRLKPFLTLWLTGAGIQKTNFTFHCLRHTFATLQLIMGTDIHTVMRMLGQKSLKSTQRYLHLIDKVKKEASGKISLSNKTLSEVNIIDLLMKELKEINQKLASVSS</sequence>
<dbReference type="CDD" id="cd01185">
    <property type="entry name" value="INTN1_C_like"/>
    <property type="match status" value="1"/>
</dbReference>
<dbReference type="GO" id="GO:0006310">
    <property type="term" value="P:DNA recombination"/>
    <property type="evidence" value="ECO:0007669"/>
    <property type="project" value="UniProtKB-KW"/>
</dbReference>
<proteinExistence type="inferred from homology"/>
<evidence type="ECO:0000313" key="6">
    <source>
        <dbReference type="Proteomes" id="UP000270046"/>
    </source>
</evidence>
<accession>A0A494VS48</accession>
<feature type="domain" description="Tyr recombinase" evidence="4">
    <location>
        <begin position="211"/>
        <end position="379"/>
    </location>
</feature>
<dbReference type="Pfam" id="PF17293">
    <property type="entry name" value="Arm-DNA-bind_5"/>
    <property type="match status" value="1"/>
</dbReference>
<dbReference type="InterPro" id="IPR013762">
    <property type="entry name" value="Integrase-like_cat_sf"/>
</dbReference>
<dbReference type="PANTHER" id="PTHR30349">
    <property type="entry name" value="PHAGE INTEGRASE-RELATED"/>
    <property type="match status" value="1"/>
</dbReference>
<dbReference type="InterPro" id="IPR011010">
    <property type="entry name" value="DNA_brk_join_enz"/>
</dbReference>
<dbReference type="PROSITE" id="PS51898">
    <property type="entry name" value="TYR_RECOMBINASE"/>
    <property type="match status" value="1"/>
</dbReference>
<dbReference type="AlphaFoldDB" id="A0A494VS48"/>
<keyword evidence="2" id="KW-0238">DNA-binding</keyword>
<dbReference type="PANTHER" id="PTHR30349:SF64">
    <property type="entry name" value="PROPHAGE INTEGRASE INTD-RELATED"/>
    <property type="match status" value="1"/>
</dbReference>
<comment type="similarity">
    <text evidence="1">Belongs to the 'phage' integrase family.</text>
</comment>
<dbReference type="GO" id="GO:0003677">
    <property type="term" value="F:DNA binding"/>
    <property type="evidence" value="ECO:0007669"/>
    <property type="project" value="UniProtKB-KW"/>
</dbReference>
<evidence type="ECO:0000256" key="1">
    <source>
        <dbReference type="ARBA" id="ARBA00008857"/>
    </source>
</evidence>
<dbReference type="EMBL" id="CP032869">
    <property type="protein sequence ID" value="AYL94198.1"/>
    <property type="molecule type" value="Genomic_DNA"/>
</dbReference>
<dbReference type="Pfam" id="PF00589">
    <property type="entry name" value="Phage_integrase"/>
    <property type="match status" value="1"/>
</dbReference>
<evidence type="ECO:0000256" key="3">
    <source>
        <dbReference type="ARBA" id="ARBA00023172"/>
    </source>
</evidence>
<dbReference type="Gene3D" id="1.10.443.10">
    <property type="entry name" value="Intergrase catalytic core"/>
    <property type="match status" value="1"/>
</dbReference>
<evidence type="ECO:0000313" key="5">
    <source>
        <dbReference type="EMBL" id="AYL94198.1"/>
    </source>
</evidence>
<dbReference type="Proteomes" id="UP000270046">
    <property type="component" value="Chromosome"/>
</dbReference>
<evidence type="ECO:0000259" key="4">
    <source>
        <dbReference type="PROSITE" id="PS51898"/>
    </source>
</evidence>
<evidence type="ECO:0000256" key="2">
    <source>
        <dbReference type="ARBA" id="ARBA00023125"/>
    </source>
</evidence>